<evidence type="ECO:0000256" key="9">
    <source>
        <dbReference type="ARBA" id="ARBA00023204"/>
    </source>
</evidence>
<dbReference type="FunFam" id="1.10.1670.10:FF:000001">
    <property type="entry name" value="Endonuclease III"/>
    <property type="match status" value="1"/>
</dbReference>
<comment type="function">
    <text evidence="12">DNA repair enzyme that has both DNA N-glycosylase activity and AP-lyase activity. The DNA N-glycosylase activity releases various damaged pyrimidines from DNA by cleaving the N-glycosidic bond, leaving an AP (apurinic/apyrimidinic) site. The AP-lyase activity cleaves the phosphodiester bond 3' to the AP site by a beta-elimination, leaving a 3'-terminal unsaturated sugar and a product with a terminal 5'-phosphate.</text>
</comment>
<evidence type="ECO:0000256" key="11">
    <source>
        <dbReference type="ARBA" id="ARBA00023295"/>
    </source>
</evidence>
<organism evidence="15 16">
    <name type="scientific">Clostridium cadaveris</name>
    <dbReference type="NCBI Taxonomy" id="1529"/>
    <lineage>
        <taxon>Bacteria</taxon>
        <taxon>Bacillati</taxon>
        <taxon>Bacillota</taxon>
        <taxon>Clostridia</taxon>
        <taxon>Eubacteriales</taxon>
        <taxon>Clostridiaceae</taxon>
        <taxon>Clostridium</taxon>
    </lineage>
</organism>
<evidence type="ECO:0000256" key="10">
    <source>
        <dbReference type="ARBA" id="ARBA00023239"/>
    </source>
</evidence>
<keyword evidence="16" id="KW-1185">Reference proteome</keyword>
<evidence type="ECO:0000256" key="1">
    <source>
        <dbReference type="ARBA" id="ARBA00008343"/>
    </source>
</evidence>
<evidence type="ECO:0000256" key="6">
    <source>
        <dbReference type="ARBA" id="ARBA00023004"/>
    </source>
</evidence>
<feature type="binding site" evidence="12">
    <location>
        <position position="207"/>
    </location>
    <ligand>
        <name>[4Fe-4S] cluster</name>
        <dbReference type="ChEBI" id="CHEBI:49883"/>
    </ligand>
</feature>
<dbReference type="GO" id="GO:0051539">
    <property type="term" value="F:4 iron, 4 sulfur cluster binding"/>
    <property type="evidence" value="ECO:0007669"/>
    <property type="project" value="UniProtKB-UniRule"/>
</dbReference>
<dbReference type="Pfam" id="PF00730">
    <property type="entry name" value="HhH-GPD"/>
    <property type="match status" value="1"/>
</dbReference>
<dbReference type="GO" id="GO:0140078">
    <property type="term" value="F:class I DNA-(apurinic or apyrimidinic site) endonuclease activity"/>
    <property type="evidence" value="ECO:0007669"/>
    <property type="project" value="UniProtKB-EC"/>
</dbReference>
<evidence type="ECO:0000313" key="15">
    <source>
        <dbReference type="EMBL" id="SFF64549.1"/>
    </source>
</evidence>
<dbReference type="CDD" id="cd00056">
    <property type="entry name" value="ENDO3c"/>
    <property type="match status" value="1"/>
</dbReference>
<dbReference type="EMBL" id="QAMZ01000057">
    <property type="protein sequence ID" value="PWL51333.1"/>
    <property type="molecule type" value="Genomic_DNA"/>
</dbReference>
<evidence type="ECO:0000313" key="14">
    <source>
        <dbReference type="EMBL" id="PWL51333.1"/>
    </source>
</evidence>
<evidence type="ECO:0000256" key="3">
    <source>
        <dbReference type="ARBA" id="ARBA00022723"/>
    </source>
</evidence>
<dbReference type="NCBIfam" id="TIGR01083">
    <property type="entry name" value="nth"/>
    <property type="match status" value="1"/>
</dbReference>
<name>A0A1I2KE23_9CLOT</name>
<feature type="binding site" evidence="12">
    <location>
        <position position="191"/>
    </location>
    <ligand>
        <name>[4Fe-4S] cluster</name>
        <dbReference type="ChEBI" id="CHEBI:49883"/>
    </ligand>
</feature>
<protein>
    <recommendedName>
        <fullName evidence="12">Endonuclease III</fullName>
        <ecNumber evidence="12">4.2.99.18</ecNumber>
    </recommendedName>
    <alternativeName>
        <fullName evidence="12">DNA-(apurinic or apyrimidinic site) lyase</fullName>
    </alternativeName>
</protein>
<dbReference type="FunFam" id="1.10.340.30:FF:000001">
    <property type="entry name" value="Endonuclease III"/>
    <property type="match status" value="1"/>
</dbReference>
<dbReference type="PIRSF" id="PIRSF001435">
    <property type="entry name" value="Nth"/>
    <property type="match status" value="1"/>
</dbReference>
<dbReference type="EC" id="4.2.99.18" evidence="12"/>
<dbReference type="InterPro" id="IPR003265">
    <property type="entry name" value="HhH-GPD_domain"/>
</dbReference>
<feature type="domain" description="HhH-GPD" evidence="13">
    <location>
        <begin position="42"/>
        <end position="189"/>
    </location>
</feature>
<dbReference type="EMBL" id="FOOE01000005">
    <property type="protein sequence ID" value="SFF64549.1"/>
    <property type="molecule type" value="Genomic_DNA"/>
</dbReference>
<keyword evidence="6 12" id="KW-0408">Iron</keyword>
<dbReference type="Gene3D" id="1.10.1670.10">
    <property type="entry name" value="Helix-hairpin-Helix base-excision DNA repair enzymes (C-terminal)"/>
    <property type="match status" value="1"/>
</dbReference>
<dbReference type="PANTHER" id="PTHR10359">
    <property type="entry name" value="A/G-SPECIFIC ADENINE GLYCOSYLASE/ENDONUCLEASE III"/>
    <property type="match status" value="1"/>
</dbReference>
<evidence type="ECO:0000256" key="2">
    <source>
        <dbReference type="ARBA" id="ARBA00022485"/>
    </source>
</evidence>
<evidence type="ECO:0000256" key="8">
    <source>
        <dbReference type="ARBA" id="ARBA00023125"/>
    </source>
</evidence>
<dbReference type="GO" id="GO:0006285">
    <property type="term" value="P:base-excision repair, AP site formation"/>
    <property type="evidence" value="ECO:0007669"/>
    <property type="project" value="TreeGrafter"/>
</dbReference>
<evidence type="ECO:0000256" key="7">
    <source>
        <dbReference type="ARBA" id="ARBA00023014"/>
    </source>
</evidence>
<feature type="binding site" evidence="12">
    <location>
        <position position="198"/>
    </location>
    <ligand>
        <name>[4Fe-4S] cluster</name>
        <dbReference type="ChEBI" id="CHEBI:49883"/>
    </ligand>
</feature>
<dbReference type="Pfam" id="PF10576">
    <property type="entry name" value="EndIII_4Fe-2S"/>
    <property type="match status" value="1"/>
</dbReference>
<dbReference type="GO" id="GO:0019104">
    <property type="term" value="F:DNA N-glycosylase activity"/>
    <property type="evidence" value="ECO:0007669"/>
    <property type="project" value="UniProtKB-UniRule"/>
</dbReference>
<dbReference type="PANTHER" id="PTHR10359:SF18">
    <property type="entry name" value="ENDONUCLEASE III"/>
    <property type="match status" value="1"/>
</dbReference>
<evidence type="ECO:0000256" key="4">
    <source>
        <dbReference type="ARBA" id="ARBA00022763"/>
    </source>
</evidence>
<accession>A0A1I2KE23</accession>
<dbReference type="SMART" id="SM00478">
    <property type="entry name" value="ENDO3c"/>
    <property type="match status" value="1"/>
</dbReference>
<proteinExistence type="inferred from homology"/>
<feature type="binding site" evidence="12">
    <location>
        <position position="201"/>
    </location>
    <ligand>
        <name>[4Fe-4S] cluster</name>
        <dbReference type="ChEBI" id="CHEBI:49883"/>
    </ligand>
</feature>
<keyword evidence="15" id="KW-0540">Nuclease</keyword>
<dbReference type="GeneID" id="90544016"/>
<dbReference type="Proteomes" id="UP000246114">
    <property type="component" value="Unassembled WGS sequence"/>
</dbReference>
<dbReference type="GO" id="GO:0003677">
    <property type="term" value="F:DNA binding"/>
    <property type="evidence" value="ECO:0007669"/>
    <property type="project" value="UniProtKB-UniRule"/>
</dbReference>
<dbReference type="eggNOG" id="COG0177">
    <property type="taxonomic scope" value="Bacteria"/>
</dbReference>
<dbReference type="AlphaFoldDB" id="A0A1I2KE23"/>
<dbReference type="GO" id="GO:0046872">
    <property type="term" value="F:metal ion binding"/>
    <property type="evidence" value="ECO:0007669"/>
    <property type="project" value="UniProtKB-KW"/>
</dbReference>
<keyword evidence="4 12" id="KW-0227">DNA damage</keyword>
<keyword evidence="7 12" id="KW-0411">Iron-sulfur</keyword>
<evidence type="ECO:0000256" key="5">
    <source>
        <dbReference type="ARBA" id="ARBA00022801"/>
    </source>
</evidence>
<dbReference type="InterPro" id="IPR003651">
    <property type="entry name" value="Endonuclease3_FeS-loop_motif"/>
</dbReference>
<evidence type="ECO:0000313" key="16">
    <source>
        <dbReference type="Proteomes" id="UP000182135"/>
    </source>
</evidence>
<dbReference type="RefSeq" id="WP_051196121.1">
    <property type="nucleotide sequence ID" value="NZ_BAAACD010000045.1"/>
</dbReference>
<dbReference type="InterPro" id="IPR005759">
    <property type="entry name" value="Nth"/>
</dbReference>
<dbReference type="InterPro" id="IPR011257">
    <property type="entry name" value="DNA_glycosylase"/>
</dbReference>
<reference evidence="15 16" key="1">
    <citation type="submission" date="2016-10" db="EMBL/GenBank/DDBJ databases">
        <authorList>
            <person name="de Groot N.N."/>
        </authorList>
    </citation>
    <scope>NUCLEOTIDE SEQUENCE [LARGE SCALE GENOMIC DNA]</scope>
    <source>
        <strain evidence="15 16">NLAE-zl-G419</strain>
    </source>
</reference>
<dbReference type="Gene3D" id="1.10.340.30">
    <property type="entry name" value="Hypothetical protein, domain 2"/>
    <property type="match status" value="1"/>
</dbReference>
<evidence type="ECO:0000313" key="17">
    <source>
        <dbReference type="Proteomes" id="UP000246114"/>
    </source>
</evidence>
<keyword evidence="3 12" id="KW-0479">Metal-binding</keyword>
<keyword evidence="11 12" id="KW-0326">Glycosidase</keyword>
<dbReference type="HAMAP" id="MF_00942">
    <property type="entry name" value="Nth"/>
    <property type="match status" value="1"/>
</dbReference>
<dbReference type="OrthoDB" id="9800977at2"/>
<keyword evidence="8 12" id="KW-0238">DNA-binding</keyword>
<keyword evidence="9 12" id="KW-0234">DNA repair</keyword>
<evidence type="ECO:0000256" key="12">
    <source>
        <dbReference type="HAMAP-Rule" id="MF_00942"/>
    </source>
</evidence>
<reference evidence="14 17" key="2">
    <citation type="submission" date="2018-03" db="EMBL/GenBank/DDBJ databases">
        <title>The uncultured portion of the human microbiome is neutrally assembled.</title>
        <authorList>
            <person name="Jeraldo P."/>
            <person name="Boardman L."/>
            <person name="White B.A."/>
            <person name="Nelson H."/>
            <person name="Goldenfeld N."/>
            <person name="Chia N."/>
        </authorList>
    </citation>
    <scope>NUCLEOTIDE SEQUENCE [LARGE SCALE GENOMIC DNA]</scope>
    <source>
        <strain evidence="14">CIM:MAG 903</strain>
    </source>
</reference>
<dbReference type="STRING" id="1529.SAMN04487885_10571"/>
<gene>
    <name evidence="12 14" type="primary">nth</name>
    <name evidence="14" type="ORF">DBY38_14935</name>
    <name evidence="15" type="ORF">SAMN04487885_10571</name>
</gene>
<comment type="cofactor">
    <cofactor evidence="12">
        <name>[4Fe-4S] cluster</name>
        <dbReference type="ChEBI" id="CHEBI:49883"/>
    </cofactor>
    <text evidence="12">Binds 1 [4Fe-4S] cluster.</text>
</comment>
<dbReference type="InterPro" id="IPR023170">
    <property type="entry name" value="HhH_base_excis_C"/>
</dbReference>
<comment type="similarity">
    <text evidence="1 12">Belongs to the Nth/MutY family.</text>
</comment>
<sequence length="214" mass="23929">MRKNPSEEKVNGVLNILKELYPDAKCELNYGTAFQLLVATALSAQTTDKKVNSVTETLFKEYPDADAFLTLTQEELEEKIKTIGLYRNKAKNLLKMCQQLKENFNGQVPDTMEGITSLAGAGRKTANVVLSNAFGVPAIAVDTHVFRVSNRIGLAHAKNVEDTEKQLQNNIPKEEWSLAHHLIIFHGRRCCYARKPDCENCALASYCDYFEGAK</sequence>
<comment type="catalytic activity">
    <reaction evidence="12">
        <text>2'-deoxyribonucleotide-(2'-deoxyribose 5'-phosphate)-2'-deoxyribonucleotide-DNA = a 3'-end 2'-deoxyribonucleotide-(2,3-dehydro-2,3-deoxyribose 5'-phosphate)-DNA + a 5'-end 5'-phospho-2'-deoxyribonucleoside-DNA + H(+)</text>
        <dbReference type="Rhea" id="RHEA:66592"/>
        <dbReference type="Rhea" id="RHEA-COMP:13180"/>
        <dbReference type="Rhea" id="RHEA-COMP:16897"/>
        <dbReference type="Rhea" id="RHEA-COMP:17067"/>
        <dbReference type="ChEBI" id="CHEBI:15378"/>
        <dbReference type="ChEBI" id="CHEBI:136412"/>
        <dbReference type="ChEBI" id="CHEBI:157695"/>
        <dbReference type="ChEBI" id="CHEBI:167181"/>
        <dbReference type="EC" id="4.2.99.18"/>
    </reaction>
</comment>
<keyword evidence="2 12" id="KW-0004">4Fe-4S</keyword>
<evidence type="ECO:0000259" key="13">
    <source>
        <dbReference type="SMART" id="SM00478"/>
    </source>
</evidence>
<dbReference type="Proteomes" id="UP000182135">
    <property type="component" value="Unassembled WGS sequence"/>
</dbReference>
<keyword evidence="15" id="KW-0255">Endonuclease</keyword>
<keyword evidence="10 12" id="KW-0456">Lyase</keyword>
<dbReference type="SUPFAM" id="SSF48150">
    <property type="entry name" value="DNA-glycosylase"/>
    <property type="match status" value="1"/>
</dbReference>
<keyword evidence="5 12" id="KW-0378">Hydrolase</keyword>